<gene>
    <name evidence="1" type="ORF">FB45DRAFT_858713</name>
</gene>
<organism evidence="1 2">
    <name type="scientific">Roridomyces roridus</name>
    <dbReference type="NCBI Taxonomy" id="1738132"/>
    <lineage>
        <taxon>Eukaryota</taxon>
        <taxon>Fungi</taxon>
        <taxon>Dikarya</taxon>
        <taxon>Basidiomycota</taxon>
        <taxon>Agaricomycotina</taxon>
        <taxon>Agaricomycetes</taxon>
        <taxon>Agaricomycetidae</taxon>
        <taxon>Agaricales</taxon>
        <taxon>Marasmiineae</taxon>
        <taxon>Mycenaceae</taxon>
        <taxon>Roridomyces</taxon>
    </lineage>
</organism>
<dbReference type="EMBL" id="JARKIF010000001">
    <property type="protein sequence ID" value="KAJ7649708.1"/>
    <property type="molecule type" value="Genomic_DNA"/>
</dbReference>
<proteinExistence type="predicted"/>
<dbReference type="Gene3D" id="3.30.9.30">
    <property type="match status" value="1"/>
</dbReference>
<reference evidence="1" key="1">
    <citation type="submission" date="2023-03" db="EMBL/GenBank/DDBJ databases">
        <title>Massive genome expansion in bonnet fungi (Mycena s.s.) driven by repeated elements and novel gene families across ecological guilds.</title>
        <authorList>
            <consortium name="Lawrence Berkeley National Laboratory"/>
            <person name="Harder C.B."/>
            <person name="Miyauchi S."/>
            <person name="Viragh M."/>
            <person name="Kuo A."/>
            <person name="Thoen E."/>
            <person name="Andreopoulos B."/>
            <person name="Lu D."/>
            <person name="Skrede I."/>
            <person name="Drula E."/>
            <person name="Henrissat B."/>
            <person name="Morin E."/>
            <person name="Kohler A."/>
            <person name="Barry K."/>
            <person name="LaButti K."/>
            <person name="Morin E."/>
            <person name="Salamov A."/>
            <person name="Lipzen A."/>
            <person name="Mereny Z."/>
            <person name="Hegedus B."/>
            <person name="Baldrian P."/>
            <person name="Stursova M."/>
            <person name="Weitz H."/>
            <person name="Taylor A."/>
            <person name="Grigoriev I.V."/>
            <person name="Nagy L.G."/>
            <person name="Martin F."/>
            <person name="Kauserud H."/>
        </authorList>
    </citation>
    <scope>NUCLEOTIDE SEQUENCE</scope>
    <source>
        <strain evidence="1">9284</strain>
    </source>
</reference>
<name>A0AAD7FY85_9AGAR</name>
<protein>
    <submittedName>
        <fullName evidence="1">Uncharacterized protein</fullName>
    </submittedName>
</protein>
<accession>A0AAD7FY85</accession>
<comment type="caution">
    <text evidence="1">The sequence shown here is derived from an EMBL/GenBank/DDBJ whole genome shotgun (WGS) entry which is preliminary data.</text>
</comment>
<dbReference type="Proteomes" id="UP001221142">
    <property type="component" value="Unassembled WGS sequence"/>
</dbReference>
<dbReference type="AlphaFoldDB" id="A0AAD7FY85"/>
<sequence length="220" mass="24566">MASAHEVVSLRPLQGVNRRSVSVSVDWLLLSHYENPTTLSRNQGRHHWCWRDNELSGRDGTLINFVGSFADEDQEQPDWGSSATRQDVLDKFHDAHPKFLRLLDLPIVSPILKWKLRDTMAIEDAGALGVQLPLGDTEEGARGESRQQGISGACCDFSEPGFISILDRERWFHSGYPARAGFNSVIQLRLRFGDQANSLRQSPGTFFVIPAASVVQHDVS</sequence>
<evidence type="ECO:0000313" key="2">
    <source>
        <dbReference type="Proteomes" id="UP001221142"/>
    </source>
</evidence>
<keyword evidence="2" id="KW-1185">Reference proteome</keyword>
<evidence type="ECO:0000313" key="1">
    <source>
        <dbReference type="EMBL" id="KAJ7649708.1"/>
    </source>
</evidence>